<reference evidence="5" key="1">
    <citation type="submission" date="2016-10" db="EMBL/GenBank/DDBJ databases">
        <authorList>
            <person name="Varghese N."/>
            <person name="Submissions S."/>
        </authorList>
    </citation>
    <scope>NUCLEOTIDE SEQUENCE [LARGE SCALE GENOMIC DNA]</scope>
    <source>
        <strain evidence="5">DSM 45422</strain>
    </source>
</reference>
<sequence length="873" mass="93870">MLIQTPDQRLRVFISSTMEELAAERGAVQAAVERLRFTPVLFELGARPHPPRELYLAYLQQSHVFVGVYWQSYGWVAPGQELSGLEDEYVAAKDMPKLVYLKAPAPNRDPRLAAMIDRIGSDRLSYRSFQTAEELATLVADDLALLLSERFEVPEVTAGGAPGPRWRLSAPTSSFVGRQREVAWLRELLTDPATRLVTLVGPGGIGKTRLALQVAAGLQEAFPDGVAAVPLETVRSPDLVPSAMATALGLPDGGGRSPQDALAAFLAPRRMLLILDNLEQVAGATPLVTQLLGAAAELTVLATSREVLHLTGEHVVTVPPLQTGGATESVKVLARAEAVQLFLDRARAVRADVPLDVPQLRAVAEICRRLEGLPLAIELAAARVRLLDPVELLRRLDSRFAMLTGGPRDLPERQHTLRRTVEWSYDLLDAEDKVAFVRLAVFVGGFTLPAAEAVCADERVPDVLGAVASLVDKSLIRVGAPDSGEPRFSLLDTVREFAVERLEASGEADRIRAAHAAFFRAFALTIQPAAPGRADPPALDRYVIESRNLGAAMRTFLDRGAEDGATELGLALWRFWWVHGLFRPGIGWMEEVLARGPGITEAERAHASLVLGMLSFGQGDHDRALPALRTAVELHRALGDRRSAALAAVPLGQLVAAADPPEGEAMLAAAVADFRQLDDRWGLAFALLFLGGALLLRDNPEEAVPVLEESVAVARTCPTEIVLDNALVNLGLAHIARGNLDEADRVLREALEQGRALDSRETSARALDGLAAVAVAAGNSKRAARLAGAAEGIRRSVGAAVFPTDETIWARTRSALADRLGEADSAARIEAEARRPLEDLLTARWWPAQSPTAHEGHTADRGRIGTVGVDPLA</sequence>
<evidence type="ECO:0000313" key="4">
    <source>
        <dbReference type="EMBL" id="SDY90535.1"/>
    </source>
</evidence>
<organism evidence="4 5">
    <name type="scientific">Geodermatophilus africanus</name>
    <dbReference type="NCBI Taxonomy" id="1137993"/>
    <lineage>
        <taxon>Bacteria</taxon>
        <taxon>Bacillati</taxon>
        <taxon>Actinomycetota</taxon>
        <taxon>Actinomycetes</taxon>
        <taxon>Geodermatophilales</taxon>
        <taxon>Geodermatophilaceae</taxon>
        <taxon>Geodermatophilus</taxon>
    </lineage>
</organism>
<feature type="domain" description="DUF4062" evidence="2">
    <location>
        <begin position="11"/>
        <end position="92"/>
    </location>
</feature>
<dbReference type="EMBL" id="FNOT01000013">
    <property type="protein sequence ID" value="SDY90535.1"/>
    <property type="molecule type" value="Genomic_DNA"/>
</dbReference>
<dbReference type="PANTHER" id="PTHR47691:SF3">
    <property type="entry name" value="HTH-TYPE TRANSCRIPTIONAL REGULATOR RV0890C-RELATED"/>
    <property type="match status" value="1"/>
</dbReference>
<dbReference type="GO" id="GO:0043531">
    <property type="term" value="F:ADP binding"/>
    <property type="evidence" value="ECO:0007669"/>
    <property type="project" value="InterPro"/>
</dbReference>
<dbReference type="Pfam" id="PF25872">
    <property type="entry name" value="HTH_77"/>
    <property type="match status" value="1"/>
</dbReference>
<dbReference type="InterPro" id="IPR027417">
    <property type="entry name" value="P-loop_NTPase"/>
</dbReference>
<dbReference type="Pfam" id="PF13271">
    <property type="entry name" value="DUF4062"/>
    <property type="match status" value="1"/>
</dbReference>
<dbReference type="PANTHER" id="PTHR47691">
    <property type="entry name" value="REGULATOR-RELATED"/>
    <property type="match status" value="1"/>
</dbReference>
<accession>A0A1H3NQ36</accession>
<feature type="region of interest" description="Disordered" evidence="1">
    <location>
        <begin position="851"/>
        <end position="873"/>
    </location>
</feature>
<dbReference type="Gene3D" id="1.25.40.10">
    <property type="entry name" value="Tetratricopeptide repeat domain"/>
    <property type="match status" value="1"/>
</dbReference>
<evidence type="ECO:0000259" key="3">
    <source>
        <dbReference type="Pfam" id="PF25872"/>
    </source>
</evidence>
<feature type="compositionally biased region" description="Basic and acidic residues" evidence="1">
    <location>
        <begin position="854"/>
        <end position="863"/>
    </location>
</feature>
<dbReference type="SUPFAM" id="SSF48452">
    <property type="entry name" value="TPR-like"/>
    <property type="match status" value="1"/>
</dbReference>
<evidence type="ECO:0000259" key="2">
    <source>
        <dbReference type="Pfam" id="PF13271"/>
    </source>
</evidence>
<evidence type="ECO:0000313" key="5">
    <source>
        <dbReference type="Proteomes" id="UP000198921"/>
    </source>
</evidence>
<dbReference type="InterPro" id="IPR019734">
    <property type="entry name" value="TPR_rpt"/>
</dbReference>
<dbReference type="AlphaFoldDB" id="A0A1H3NQ36"/>
<dbReference type="OrthoDB" id="33864at2"/>
<keyword evidence="5" id="KW-1185">Reference proteome</keyword>
<dbReference type="PRINTS" id="PR00364">
    <property type="entry name" value="DISEASERSIST"/>
</dbReference>
<dbReference type="Gene3D" id="3.40.50.300">
    <property type="entry name" value="P-loop containing nucleotide triphosphate hydrolases"/>
    <property type="match status" value="1"/>
</dbReference>
<name>A0A1H3NQ36_9ACTN</name>
<protein>
    <submittedName>
        <fullName evidence="4">Predicted ATPase</fullName>
    </submittedName>
</protein>
<dbReference type="Proteomes" id="UP000198921">
    <property type="component" value="Unassembled WGS sequence"/>
</dbReference>
<dbReference type="SMART" id="SM00028">
    <property type="entry name" value="TPR"/>
    <property type="match status" value="3"/>
</dbReference>
<gene>
    <name evidence="4" type="ORF">SAMN05660209_04043</name>
</gene>
<proteinExistence type="predicted"/>
<feature type="domain" description="Winged helix-turn-helix" evidence="3">
    <location>
        <begin position="428"/>
        <end position="502"/>
    </location>
</feature>
<dbReference type="Pfam" id="PF13374">
    <property type="entry name" value="TPR_10"/>
    <property type="match status" value="1"/>
</dbReference>
<dbReference type="InterPro" id="IPR058852">
    <property type="entry name" value="HTH_77"/>
</dbReference>
<dbReference type="InterPro" id="IPR025139">
    <property type="entry name" value="DUF4062"/>
</dbReference>
<dbReference type="RefSeq" id="WP_091160268.1">
    <property type="nucleotide sequence ID" value="NZ_FNOT01000013.1"/>
</dbReference>
<dbReference type="SUPFAM" id="SSF52540">
    <property type="entry name" value="P-loop containing nucleoside triphosphate hydrolases"/>
    <property type="match status" value="1"/>
</dbReference>
<dbReference type="InterPro" id="IPR011990">
    <property type="entry name" value="TPR-like_helical_dom_sf"/>
</dbReference>
<evidence type="ECO:0000256" key="1">
    <source>
        <dbReference type="SAM" id="MobiDB-lite"/>
    </source>
</evidence>